<gene>
    <name evidence="1" type="ORF">ABZ568_34445</name>
</gene>
<reference evidence="1 2" key="1">
    <citation type="submission" date="2024-06" db="EMBL/GenBank/DDBJ databases">
        <title>The Natural Products Discovery Center: Release of the First 8490 Sequenced Strains for Exploring Actinobacteria Biosynthetic Diversity.</title>
        <authorList>
            <person name="Kalkreuter E."/>
            <person name="Kautsar S.A."/>
            <person name="Yang D."/>
            <person name="Bader C.D."/>
            <person name="Teijaro C.N."/>
            <person name="Fluegel L."/>
            <person name="Davis C.M."/>
            <person name="Simpson J.R."/>
            <person name="Lauterbach L."/>
            <person name="Steele A.D."/>
            <person name="Gui C."/>
            <person name="Meng S."/>
            <person name="Li G."/>
            <person name="Viehrig K."/>
            <person name="Ye F."/>
            <person name="Su P."/>
            <person name="Kiefer A.F."/>
            <person name="Nichols A."/>
            <person name="Cepeda A.J."/>
            <person name="Yan W."/>
            <person name="Fan B."/>
            <person name="Jiang Y."/>
            <person name="Adhikari A."/>
            <person name="Zheng C.-J."/>
            <person name="Schuster L."/>
            <person name="Cowan T.M."/>
            <person name="Smanski M.J."/>
            <person name="Chevrette M.G."/>
            <person name="De Carvalho L.P.S."/>
            <person name="Shen B."/>
        </authorList>
    </citation>
    <scope>NUCLEOTIDE SEQUENCE [LARGE SCALE GENOMIC DNA]</scope>
    <source>
        <strain evidence="1 2">NPDC019583</strain>
    </source>
</reference>
<sequence length="50" mass="5554">MAVRVNDAAVDVTEPIEHLTAEEVTRPLRDVAVARTPVAIAWAARRRSSW</sequence>
<proteinExistence type="predicted"/>
<organism evidence="1 2">
    <name type="scientific">Streptomyces olindensis</name>
    <dbReference type="NCBI Taxonomy" id="358823"/>
    <lineage>
        <taxon>Bacteria</taxon>
        <taxon>Bacillati</taxon>
        <taxon>Actinomycetota</taxon>
        <taxon>Actinomycetes</taxon>
        <taxon>Kitasatosporales</taxon>
        <taxon>Streptomycetaceae</taxon>
        <taxon>Streptomyces</taxon>
    </lineage>
</organism>
<name>A0ABV2Y5R2_9ACTN</name>
<evidence type="ECO:0000313" key="1">
    <source>
        <dbReference type="EMBL" id="MEU2271435.1"/>
    </source>
</evidence>
<dbReference type="Proteomes" id="UP001550603">
    <property type="component" value="Unassembled WGS sequence"/>
</dbReference>
<evidence type="ECO:0000313" key="2">
    <source>
        <dbReference type="Proteomes" id="UP001550603"/>
    </source>
</evidence>
<dbReference type="EMBL" id="JBEYBN010000073">
    <property type="protein sequence ID" value="MEU2271435.1"/>
    <property type="molecule type" value="Genomic_DNA"/>
</dbReference>
<comment type="caution">
    <text evidence="1">The sequence shown here is derived from an EMBL/GenBank/DDBJ whole genome shotgun (WGS) entry which is preliminary data.</text>
</comment>
<keyword evidence="2" id="KW-1185">Reference proteome</keyword>
<dbReference type="RefSeq" id="WP_359793176.1">
    <property type="nucleotide sequence ID" value="NZ_JBEYBN010000073.1"/>
</dbReference>
<protein>
    <submittedName>
        <fullName evidence="1">Uncharacterized protein</fullName>
    </submittedName>
</protein>
<accession>A0ABV2Y5R2</accession>